<dbReference type="SUPFAM" id="SSF46785">
    <property type="entry name" value="Winged helix' DNA-binding domain"/>
    <property type="match status" value="1"/>
</dbReference>
<dbReference type="SMART" id="SM00345">
    <property type="entry name" value="HTH_GNTR"/>
    <property type="match status" value="1"/>
</dbReference>
<sequence>MENALREQLENGVFQLGQSLPTQRELAQEYAVSRDTIRNVERKLAAEGWLKAVGGSSVKVVKVPEVRLTEARPGARGRVSLASLIGRAFEQAEVTVDSASLTGETLLRHLKVQKERLDAGEIKPRSLRIRLLLPAEGERLAYPAAEDPGDPRIWERWRGMVRDHCAELNELEARLRDLGMDAHVQVVRHPVTPQFKLYVLNGTDMLSGPYELFRRTITLESRAVASVDVLGSGSTLSYHRLEDDEETHDSVVFTSMTDWFRSNWEYWESRAAELQARSEGASDKTP</sequence>
<accession>A0ABW6LSZ2</accession>
<proteinExistence type="predicted"/>
<dbReference type="PANTHER" id="PTHR43537:SF5">
    <property type="entry name" value="UXU OPERON TRANSCRIPTIONAL REGULATOR"/>
    <property type="match status" value="1"/>
</dbReference>
<comment type="caution">
    <text evidence="5">The sequence shown here is derived from an EMBL/GenBank/DDBJ whole genome shotgun (WGS) entry which is preliminary data.</text>
</comment>
<evidence type="ECO:0000313" key="5">
    <source>
        <dbReference type="EMBL" id="MFE9597031.1"/>
    </source>
</evidence>
<keyword evidence="2" id="KW-0238">DNA-binding</keyword>
<dbReference type="Pfam" id="PF00392">
    <property type="entry name" value="GntR"/>
    <property type="match status" value="1"/>
</dbReference>
<evidence type="ECO:0000256" key="2">
    <source>
        <dbReference type="ARBA" id="ARBA00023125"/>
    </source>
</evidence>
<feature type="domain" description="HTH gntR-type" evidence="4">
    <location>
        <begin position="1"/>
        <end position="63"/>
    </location>
</feature>
<evidence type="ECO:0000256" key="1">
    <source>
        <dbReference type="ARBA" id="ARBA00023015"/>
    </source>
</evidence>
<dbReference type="Gene3D" id="1.10.10.10">
    <property type="entry name" value="Winged helix-like DNA-binding domain superfamily/Winged helix DNA-binding domain"/>
    <property type="match status" value="1"/>
</dbReference>
<dbReference type="EMBL" id="JBIAHM010000001">
    <property type="protein sequence ID" value="MFE9597031.1"/>
    <property type="molecule type" value="Genomic_DNA"/>
</dbReference>
<dbReference type="PRINTS" id="PR00035">
    <property type="entry name" value="HTHGNTR"/>
</dbReference>
<dbReference type="PROSITE" id="PS50949">
    <property type="entry name" value="HTH_GNTR"/>
    <property type="match status" value="1"/>
</dbReference>
<name>A0ABW6LSZ2_9ACTN</name>
<keyword evidence="3" id="KW-0804">Transcription</keyword>
<dbReference type="RefSeq" id="WP_388101386.1">
    <property type="nucleotide sequence ID" value="NZ_JBIAHM010000001.1"/>
</dbReference>
<dbReference type="Proteomes" id="UP001601303">
    <property type="component" value="Unassembled WGS sequence"/>
</dbReference>
<keyword evidence="1" id="KW-0805">Transcription regulation</keyword>
<dbReference type="InterPro" id="IPR036388">
    <property type="entry name" value="WH-like_DNA-bd_sf"/>
</dbReference>
<evidence type="ECO:0000256" key="3">
    <source>
        <dbReference type="ARBA" id="ARBA00023163"/>
    </source>
</evidence>
<evidence type="ECO:0000313" key="6">
    <source>
        <dbReference type="Proteomes" id="UP001601303"/>
    </source>
</evidence>
<dbReference type="PANTHER" id="PTHR43537">
    <property type="entry name" value="TRANSCRIPTIONAL REGULATOR, GNTR FAMILY"/>
    <property type="match status" value="1"/>
</dbReference>
<dbReference type="CDD" id="cd07377">
    <property type="entry name" value="WHTH_GntR"/>
    <property type="match status" value="1"/>
</dbReference>
<dbReference type="InterPro" id="IPR000524">
    <property type="entry name" value="Tscrpt_reg_HTH_GntR"/>
</dbReference>
<dbReference type="InterPro" id="IPR036390">
    <property type="entry name" value="WH_DNA-bd_sf"/>
</dbReference>
<evidence type="ECO:0000259" key="4">
    <source>
        <dbReference type="PROSITE" id="PS50949"/>
    </source>
</evidence>
<protein>
    <submittedName>
        <fullName evidence="5">GntR family transcriptional regulator</fullName>
    </submittedName>
</protein>
<reference evidence="5 6" key="1">
    <citation type="submission" date="2024-10" db="EMBL/GenBank/DDBJ databases">
        <title>The Natural Products Discovery Center: Release of the First 8490 Sequenced Strains for Exploring Actinobacteria Biosynthetic Diversity.</title>
        <authorList>
            <person name="Kalkreuter E."/>
            <person name="Kautsar S.A."/>
            <person name="Yang D."/>
            <person name="Bader C.D."/>
            <person name="Teijaro C.N."/>
            <person name="Fluegel L."/>
            <person name="Davis C.M."/>
            <person name="Simpson J.R."/>
            <person name="Lauterbach L."/>
            <person name="Steele A.D."/>
            <person name="Gui C."/>
            <person name="Meng S."/>
            <person name="Li G."/>
            <person name="Viehrig K."/>
            <person name="Ye F."/>
            <person name="Su P."/>
            <person name="Kiefer A.F."/>
            <person name="Nichols A."/>
            <person name="Cepeda A.J."/>
            <person name="Yan W."/>
            <person name="Fan B."/>
            <person name="Jiang Y."/>
            <person name="Adhikari A."/>
            <person name="Zheng C.-J."/>
            <person name="Schuster L."/>
            <person name="Cowan T.M."/>
            <person name="Smanski M.J."/>
            <person name="Chevrette M.G."/>
            <person name="De Carvalho L.P.S."/>
            <person name="Shen B."/>
        </authorList>
    </citation>
    <scope>NUCLEOTIDE SEQUENCE [LARGE SCALE GENOMIC DNA]</scope>
    <source>
        <strain evidence="5 6">NPDC006488</strain>
    </source>
</reference>
<gene>
    <name evidence="5" type="ORF">ACFYNQ_00460</name>
</gene>
<keyword evidence="6" id="KW-1185">Reference proteome</keyword>
<organism evidence="5 6">
    <name type="scientific">Streptomyces hokutonensis</name>
    <dbReference type="NCBI Taxonomy" id="1306990"/>
    <lineage>
        <taxon>Bacteria</taxon>
        <taxon>Bacillati</taxon>
        <taxon>Actinomycetota</taxon>
        <taxon>Actinomycetes</taxon>
        <taxon>Kitasatosporales</taxon>
        <taxon>Streptomycetaceae</taxon>
        <taxon>Streptomyces</taxon>
    </lineage>
</organism>